<dbReference type="RefSeq" id="WP_232650267.1">
    <property type="nucleotide sequence ID" value="NZ_JAJSBI010000010.1"/>
</dbReference>
<dbReference type="PRINTS" id="PR00107">
    <property type="entry name" value="PHOSPHOCPHPR"/>
</dbReference>
<dbReference type="InterPro" id="IPR035895">
    <property type="entry name" value="HPr-like_sf"/>
</dbReference>
<protein>
    <recommendedName>
        <fullName evidence="2">Phosphocarrier protein HPr</fullName>
    </recommendedName>
</protein>
<dbReference type="Gene3D" id="3.30.1340.10">
    <property type="entry name" value="HPr-like"/>
    <property type="match status" value="1"/>
</dbReference>
<dbReference type="PANTHER" id="PTHR33705:SF1">
    <property type="entry name" value="PHOSPHOCARRIER PROTEIN HPR"/>
    <property type="match status" value="1"/>
</dbReference>
<reference evidence="6" key="1">
    <citation type="submission" date="2021-12" db="EMBL/GenBank/DDBJ databases">
        <authorList>
            <person name="Lee J.-H."/>
            <person name="Kim S.-B."/>
        </authorList>
    </citation>
    <scope>NUCLEOTIDE SEQUENCE</scope>
    <source>
        <strain evidence="6">NR30</strain>
    </source>
</reference>
<dbReference type="PROSITE" id="PS51350">
    <property type="entry name" value="PTS_HPR_DOM"/>
    <property type="match status" value="1"/>
</dbReference>
<dbReference type="EMBL" id="JAJSBI010000010">
    <property type="protein sequence ID" value="MCD9876061.1"/>
    <property type="molecule type" value="Genomic_DNA"/>
</dbReference>
<keyword evidence="7" id="KW-1185">Reference proteome</keyword>
<proteinExistence type="predicted"/>
<evidence type="ECO:0000256" key="2">
    <source>
        <dbReference type="ARBA" id="ARBA00020422"/>
    </source>
</evidence>
<name>A0A9Q3VPF6_9ACTN</name>
<evidence type="ECO:0000313" key="6">
    <source>
        <dbReference type="EMBL" id="MCD9876061.1"/>
    </source>
</evidence>
<dbReference type="NCBIfam" id="TIGR01003">
    <property type="entry name" value="PTS_HPr_family"/>
    <property type="match status" value="1"/>
</dbReference>
<feature type="region of interest" description="Disordered" evidence="4">
    <location>
        <begin position="1"/>
        <end position="22"/>
    </location>
</feature>
<evidence type="ECO:0000256" key="4">
    <source>
        <dbReference type="SAM" id="MobiDB-lite"/>
    </source>
</evidence>
<dbReference type="CDD" id="cd00367">
    <property type="entry name" value="PTS-HPr_like"/>
    <property type="match status" value="1"/>
</dbReference>
<dbReference type="AlphaFoldDB" id="A0A9Q3VPF6"/>
<keyword evidence="3" id="KW-0762">Sugar transport</keyword>
<comment type="caution">
    <text evidence="6">The sequence shown here is derived from an EMBL/GenBank/DDBJ whole genome shotgun (WGS) entry which is preliminary data.</text>
</comment>
<accession>A0A9Q3VPF6</accession>
<dbReference type="InterPro" id="IPR000032">
    <property type="entry name" value="HPr-like"/>
</dbReference>
<dbReference type="SUPFAM" id="SSF55594">
    <property type="entry name" value="HPr-like"/>
    <property type="match status" value="1"/>
</dbReference>
<evidence type="ECO:0000256" key="1">
    <source>
        <dbReference type="ARBA" id="ARBA00003681"/>
    </source>
</evidence>
<dbReference type="Pfam" id="PF00381">
    <property type="entry name" value="PTS-HPr"/>
    <property type="match status" value="1"/>
</dbReference>
<sequence>MSTSSDSTTTTSATTESTHETAVVLPANLHARPAGQLARAAAGFTSAIQLEYKDRTVNPTGVLAVMGLGATVGSTVTVRAEGHDAEEAVTALAQILATAE</sequence>
<comment type="function">
    <text evidence="1">General (non sugar-specific) component of the phosphoenolpyruvate-dependent sugar phosphotransferase system (sugar PTS). This major carbohydrate active-transport system catalyzes the phosphorylation of incoming sugar substrates concomitantly with their translocation across the cell membrane. The phosphoryl group from phosphoenolpyruvate (PEP) is transferred to the phosphoryl carrier protein HPr by enzyme I. Phospho-HPr then transfers it to the PTS EIIA domain.</text>
</comment>
<evidence type="ECO:0000259" key="5">
    <source>
        <dbReference type="PROSITE" id="PS51350"/>
    </source>
</evidence>
<dbReference type="InterPro" id="IPR050399">
    <property type="entry name" value="HPr"/>
</dbReference>
<keyword evidence="3" id="KW-0813">Transport</keyword>
<evidence type="ECO:0000256" key="3">
    <source>
        <dbReference type="ARBA" id="ARBA00022597"/>
    </source>
</evidence>
<gene>
    <name evidence="6" type="ORF">LJ657_20860</name>
</gene>
<feature type="domain" description="HPr" evidence="5">
    <location>
        <begin position="16"/>
        <end position="100"/>
    </location>
</feature>
<evidence type="ECO:0000313" key="7">
    <source>
        <dbReference type="Proteomes" id="UP001108029"/>
    </source>
</evidence>
<dbReference type="PANTHER" id="PTHR33705">
    <property type="entry name" value="PHOSPHOCARRIER PROTEIN HPR"/>
    <property type="match status" value="1"/>
</dbReference>
<dbReference type="Proteomes" id="UP001108029">
    <property type="component" value="Unassembled WGS sequence"/>
</dbReference>
<organism evidence="6 7">
    <name type="scientific">Streptomyces guryensis</name>
    <dbReference type="NCBI Taxonomy" id="2886947"/>
    <lineage>
        <taxon>Bacteria</taxon>
        <taxon>Bacillati</taxon>
        <taxon>Actinomycetota</taxon>
        <taxon>Actinomycetes</taxon>
        <taxon>Kitasatosporales</taxon>
        <taxon>Streptomycetaceae</taxon>
        <taxon>Streptomyces</taxon>
    </lineage>
</organism>